<dbReference type="Gene3D" id="3.40.50.1820">
    <property type="entry name" value="alpha/beta hydrolase"/>
    <property type="match status" value="1"/>
</dbReference>
<dbReference type="Pfam" id="PF00561">
    <property type="entry name" value="Abhydrolase_1"/>
    <property type="match status" value="1"/>
</dbReference>
<dbReference type="InterPro" id="IPR000073">
    <property type="entry name" value="AB_hydrolase_1"/>
</dbReference>
<accession>A0AAP4BZP6</accession>
<dbReference type="PANTHER" id="PTHR37946:SF1">
    <property type="entry name" value="SLL1969 PROTEIN"/>
    <property type="match status" value="1"/>
</dbReference>
<comment type="caution">
    <text evidence="3">The sequence shown here is derived from an EMBL/GenBank/DDBJ whole genome shotgun (WGS) entry which is preliminary data.</text>
</comment>
<evidence type="ECO:0000313" key="4">
    <source>
        <dbReference type="Proteomes" id="UP001230317"/>
    </source>
</evidence>
<evidence type="ECO:0000259" key="2">
    <source>
        <dbReference type="Pfam" id="PF00561"/>
    </source>
</evidence>
<dbReference type="InterPro" id="IPR029058">
    <property type="entry name" value="AB_hydrolase_fold"/>
</dbReference>
<reference evidence="3" key="1">
    <citation type="submission" date="2023-05" db="EMBL/GenBank/DDBJ databases">
        <title>Metabolic capabilities are highly conserved among human nasal-associated Corynebacterium species in pangenomic analyses.</title>
        <authorList>
            <person name="Tran T.H."/>
            <person name="Roberts A.Q."/>
            <person name="Escapa I.F."/>
            <person name="Gao W."/>
            <person name="Conlan S."/>
            <person name="Kong H."/>
            <person name="Segre J.A."/>
            <person name="Kelly M.S."/>
            <person name="Lemon K.P."/>
        </authorList>
    </citation>
    <scope>NUCLEOTIDE SEQUENCE</scope>
    <source>
        <strain evidence="3">KPL2618</strain>
    </source>
</reference>
<evidence type="ECO:0000313" key="3">
    <source>
        <dbReference type="EMBL" id="MDK4335649.1"/>
    </source>
</evidence>
<dbReference type="RefSeq" id="WP_284636897.1">
    <property type="nucleotide sequence ID" value="NZ_CP100374.1"/>
</dbReference>
<protein>
    <submittedName>
        <fullName evidence="3">Triacylglycerol lipase</fullName>
    </submittedName>
</protein>
<name>A0AAP4BZP6_9CORY</name>
<dbReference type="GO" id="GO:0003824">
    <property type="term" value="F:catalytic activity"/>
    <property type="evidence" value="ECO:0007669"/>
    <property type="project" value="UniProtKB-ARBA"/>
</dbReference>
<proteinExistence type="predicted"/>
<feature type="domain" description="AB hydrolase-1" evidence="2">
    <location>
        <begin position="109"/>
        <end position="210"/>
    </location>
</feature>
<dbReference type="SUPFAM" id="SSF53474">
    <property type="entry name" value="alpha/beta-Hydrolases"/>
    <property type="match status" value="1"/>
</dbReference>
<evidence type="ECO:0000256" key="1">
    <source>
        <dbReference type="SAM" id="MobiDB-lite"/>
    </source>
</evidence>
<feature type="region of interest" description="Disordered" evidence="1">
    <location>
        <begin position="61"/>
        <end position="81"/>
    </location>
</feature>
<sequence>MAVESLAELKSIISEQLLKFGRVNEEDAPEEKDSPRLGIASPAAASALQDDVADEIVDRLKAEKDKSSPGDSALDADAARTLPLGARTKPRGVFEDDWGARPSDERPWPVILIHGTCDTKGVWQIMGNILRQDGWAVFAPDYGHRATQTIPESSQQLGAYIDTVLAVTGAEKVILVGHSQGGLLARYWMRMDGGAEKVVHLMSISAPNHGTTHGGIASRLIRTQRQEAVIRSIIDGWFGPAGMDQVVGSEVLRDVNRDGDLESDVSYTCIATRSDAVVVPPETCFLDPEGAPEGAVRNIYIQDFDRHAVVMHEDMPMDRRVHAIVRTLLRMVEHTPR</sequence>
<organism evidence="3 4">
    <name type="scientific">Corynebacterium accolens</name>
    <dbReference type="NCBI Taxonomy" id="38284"/>
    <lineage>
        <taxon>Bacteria</taxon>
        <taxon>Bacillati</taxon>
        <taxon>Actinomycetota</taxon>
        <taxon>Actinomycetes</taxon>
        <taxon>Mycobacteriales</taxon>
        <taxon>Corynebacteriaceae</taxon>
        <taxon>Corynebacterium</taxon>
    </lineage>
</organism>
<dbReference type="EMBL" id="JASNVU010000012">
    <property type="protein sequence ID" value="MDK4335649.1"/>
    <property type="molecule type" value="Genomic_DNA"/>
</dbReference>
<dbReference type="PANTHER" id="PTHR37946">
    <property type="entry name" value="SLL1969 PROTEIN"/>
    <property type="match status" value="1"/>
</dbReference>
<dbReference type="Proteomes" id="UP001230317">
    <property type="component" value="Unassembled WGS sequence"/>
</dbReference>
<dbReference type="AlphaFoldDB" id="A0AAP4BZP6"/>
<gene>
    <name evidence="3" type="ORF">QPX58_09540</name>
</gene>